<evidence type="ECO:0000259" key="1">
    <source>
        <dbReference type="Pfam" id="PF08241"/>
    </source>
</evidence>
<dbReference type="KEGG" id="mets:DK389_11790"/>
<keyword evidence="2" id="KW-0489">Methyltransferase</keyword>
<proteinExistence type="predicted"/>
<dbReference type="OrthoDB" id="9802097at2"/>
<dbReference type="InterPro" id="IPR013216">
    <property type="entry name" value="Methyltransf_11"/>
</dbReference>
<sequence length="273" mass="28716">MSSWKQAVARAFDGAEGYDRAAGVQARVAASLVERIAGLPLGPRPRVLEIGCGTGFLTRALRERLAPRALLATDIAPGMVARAKARAPDGPDLRYLVMDGERPCLAPGPRFDLIASSLAAQWFEDLPGAVAGLSHLLAPGGWLALATLAEGTFGEWGRAHATSGTRAATPAYPPLRTLRALAPPGCTLSVAEEPFVEAHPDGRAFLAALRAIGARTPGEGGRPLSPGALRRVLRSFEADGARVTYRVATCLVRREPGQAAETSTRMLPRVACE</sequence>
<dbReference type="CDD" id="cd02440">
    <property type="entry name" value="AdoMet_MTases"/>
    <property type="match status" value="1"/>
</dbReference>
<dbReference type="AlphaFoldDB" id="A0A2U8W621"/>
<dbReference type="PANTHER" id="PTHR43861">
    <property type="entry name" value="TRANS-ACONITATE 2-METHYLTRANSFERASE-RELATED"/>
    <property type="match status" value="1"/>
</dbReference>
<dbReference type="InterPro" id="IPR029063">
    <property type="entry name" value="SAM-dependent_MTases_sf"/>
</dbReference>
<organism evidence="2 3">
    <name type="scientific">Methylobacterium durans</name>
    <dbReference type="NCBI Taxonomy" id="2202825"/>
    <lineage>
        <taxon>Bacteria</taxon>
        <taxon>Pseudomonadati</taxon>
        <taxon>Pseudomonadota</taxon>
        <taxon>Alphaproteobacteria</taxon>
        <taxon>Hyphomicrobiales</taxon>
        <taxon>Methylobacteriaceae</taxon>
        <taxon>Methylobacterium</taxon>
    </lineage>
</organism>
<dbReference type="PANTHER" id="PTHR43861:SF1">
    <property type="entry name" value="TRANS-ACONITATE 2-METHYLTRANSFERASE"/>
    <property type="match status" value="1"/>
</dbReference>
<evidence type="ECO:0000313" key="2">
    <source>
        <dbReference type="EMBL" id="AWN41081.1"/>
    </source>
</evidence>
<dbReference type="EMBL" id="CP029550">
    <property type="protein sequence ID" value="AWN41081.1"/>
    <property type="molecule type" value="Genomic_DNA"/>
</dbReference>
<accession>A0A2U8W621</accession>
<reference evidence="3" key="1">
    <citation type="submission" date="2018-05" db="EMBL/GenBank/DDBJ databases">
        <title>Complete Genome Sequence of Methylobacterium sp. 17SD2-17.</title>
        <authorList>
            <person name="Srinivasan S."/>
        </authorList>
    </citation>
    <scope>NUCLEOTIDE SEQUENCE [LARGE SCALE GENOMIC DNA]</scope>
    <source>
        <strain evidence="3">17SD2-17</strain>
    </source>
</reference>
<dbReference type="SUPFAM" id="SSF53335">
    <property type="entry name" value="S-adenosyl-L-methionine-dependent methyltransferases"/>
    <property type="match status" value="1"/>
</dbReference>
<dbReference type="Pfam" id="PF08241">
    <property type="entry name" value="Methyltransf_11"/>
    <property type="match status" value="1"/>
</dbReference>
<protein>
    <submittedName>
        <fullName evidence="2">SAM-dependent methyltransferase</fullName>
    </submittedName>
</protein>
<dbReference type="Gene3D" id="3.40.50.150">
    <property type="entry name" value="Vaccinia Virus protein VP39"/>
    <property type="match status" value="1"/>
</dbReference>
<dbReference type="GO" id="GO:0008757">
    <property type="term" value="F:S-adenosylmethionine-dependent methyltransferase activity"/>
    <property type="evidence" value="ECO:0007669"/>
    <property type="project" value="InterPro"/>
</dbReference>
<feature type="domain" description="Methyltransferase type 11" evidence="1">
    <location>
        <begin position="48"/>
        <end position="144"/>
    </location>
</feature>
<dbReference type="RefSeq" id="WP_109889779.1">
    <property type="nucleotide sequence ID" value="NZ_CP029550.1"/>
</dbReference>
<name>A0A2U8W621_9HYPH</name>
<dbReference type="GO" id="GO:0032259">
    <property type="term" value="P:methylation"/>
    <property type="evidence" value="ECO:0007669"/>
    <property type="project" value="UniProtKB-KW"/>
</dbReference>
<keyword evidence="3" id="KW-1185">Reference proteome</keyword>
<evidence type="ECO:0000313" key="3">
    <source>
        <dbReference type="Proteomes" id="UP000245926"/>
    </source>
</evidence>
<gene>
    <name evidence="2" type="ORF">DK389_11790</name>
</gene>
<keyword evidence="2" id="KW-0808">Transferase</keyword>
<dbReference type="Proteomes" id="UP000245926">
    <property type="component" value="Chromosome"/>
</dbReference>